<feature type="compositionally biased region" description="Polar residues" evidence="1">
    <location>
        <begin position="1"/>
        <end position="25"/>
    </location>
</feature>
<gene>
    <name evidence="2" type="ORF">AHMF7616_01303</name>
</gene>
<protein>
    <submittedName>
        <fullName evidence="2">Uncharacterized protein</fullName>
    </submittedName>
</protein>
<feature type="region of interest" description="Disordered" evidence="1">
    <location>
        <begin position="1"/>
        <end position="76"/>
    </location>
</feature>
<dbReference type="AlphaFoldDB" id="A0A369QIK5"/>
<evidence type="ECO:0000313" key="3">
    <source>
        <dbReference type="Proteomes" id="UP000253919"/>
    </source>
</evidence>
<name>A0A369QIK5_9BACT</name>
<accession>A0A369QIK5</accession>
<dbReference type="Proteomes" id="UP000253919">
    <property type="component" value="Unassembled WGS sequence"/>
</dbReference>
<proteinExistence type="predicted"/>
<dbReference type="EMBL" id="QASA01000001">
    <property type="protein sequence ID" value="RDC62709.1"/>
    <property type="molecule type" value="Genomic_DNA"/>
</dbReference>
<sequence length="76" mass="8317">MADNQDNTPNADQGKPSTAETNVTYQRDDAALRNSSTTSTADSDDENTTHEDVERVDDVFDGNLDTIEINQPDADK</sequence>
<organism evidence="2 3">
    <name type="scientific">Adhaeribacter pallidiroseus</name>
    <dbReference type="NCBI Taxonomy" id="2072847"/>
    <lineage>
        <taxon>Bacteria</taxon>
        <taxon>Pseudomonadati</taxon>
        <taxon>Bacteroidota</taxon>
        <taxon>Cytophagia</taxon>
        <taxon>Cytophagales</taxon>
        <taxon>Hymenobacteraceae</taxon>
        <taxon>Adhaeribacter</taxon>
    </lineage>
</organism>
<reference evidence="2 3" key="1">
    <citation type="submission" date="2018-04" db="EMBL/GenBank/DDBJ databases">
        <title>Adhaeribacter sp. HMF7616 genome sequencing and assembly.</title>
        <authorList>
            <person name="Kang H."/>
            <person name="Kang J."/>
            <person name="Cha I."/>
            <person name="Kim H."/>
            <person name="Joh K."/>
        </authorList>
    </citation>
    <scope>NUCLEOTIDE SEQUENCE [LARGE SCALE GENOMIC DNA]</scope>
    <source>
        <strain evidence="2 3">HMF7616</strain>
    </source>
</reference>
<evidence type="ECO:0000313" key="2">
    <source>
        <dbReference type="EMBL" id="RDC62709.1"/>
    </source>
</evidence>
<dbReference type="RefSeq" id="WP_115372121.1">
    <property type="nucleotide sequence ID" value="NZ_QASA01000001.1"/>
</dbReference>
<feature type="compositionally biased region" description="Basic and acidic residues" evidence="1">
    <location>
        <begin position="47"/>
        <end position="58"/>
    </location>
</feature>
<evidence type="ECO:0000256" key="1">
    <source>
        <dbReference type="SAM" id="MobiDB-lite"/>
    </source>
</evidence>
<keyword evidence="3" id="KW-1185">Reference proteome</keyword>
<comment type="caution">
    <text evidence="2">The sequence shown here is derived from an EMBL/GenBank/DDBJ whole genome shotgun (WGS) entry which is preliminary data.</text>
</comment>